<comment type="caution">
    <text evidence="8">The sequence shown here is derived from an EMBL/GenBank/DDBJ whole genome shotgun (WGS) entry which is preliminary data.</text>
</comment>
<keyword evidence="2" id="KW-0805">Transcription regulation</keyword>
<keyword evidence="4" id="KW-0804">Transcription</keyword>
<sequence length="314" mass="31934">MIRASLSPLSSPPSCAINFLSLPSPPGQQKKVKNYYCSAMPAAAADGGATDLVTGKASKTAGIGGGIAGGSGATNGALVVKKLPSKDRHSKVDGRGRRIRMPIICAARVFQLTRELGHKSDGQTIEWLLRQAEPSIFAATGTGTTPASFSTVSTSLRSSSSAPAEHKPTSSIAPFHGTQLLPQSMAPAPFILGKRIHSEDDSDGGGTKDSGCGGAGIASMAQTLGSAGGFWAVPARPDFGQLWSFGAPEIIMPSQAISGRYATAAQLMGEASAARVGNYLPIAQGHLNLLASLSGSPAAAAAAAAANRRNDDPR</sequence>
<accession>A0ABR2LS18</accession>
<evidence type="ECO:0000256" key="6">
    <source>
        <dbReference type="SAM" id="MobiDB-lite"/>
    </source>
</evidence>
<comment type="subcellular location">
    <subcellularLocation>
        <location evidence="1">Nucleus</location>
    </subcellularLocation>
</comment>
<evidence type="ECO:0000256" key="3">
    <source>
        <dbReference type="ARBA" id="ARBA00023125"/>
    </source>
</evidence>
<keyword evidence="3" id="KW-0238">DNA-binding</keyword>
<protein>
    <submittedName>
        <fullName evidence="8">Transcription factor TCP7</fullName>
    </submittedName>
</protein>
<gene>
    <name evidence="8" type="primary">TCP7</name>
    <name evidence="8" type="ORF">KSP40_PGU004443</name>
</gene>
<evidence type="ECO:0000256" key="2">
    <source>
        <dbReference type="ARBA" id="ARBA00023015"/>
    </source>
</evidence>
<dbReference type="PANTHER" id="PTHR31072">
    <property type="entry name" value="TRANSCRIPTION FACTOR TCP4-RELATED"/>
    <property type="match status" value="1"/>
</dbReference>
<proteinExistence type="predicted"/>
<dbReference type="PANTHER" id="PTHR31072:SF239">
    <property type="entry name" value="TRANSCRIPTION FACTOR TCP21-RELATED"/>
    <property type="match status" value="1"/>
</dbReference>
<evidence type="ECO:0000256" key="1">
    <source>
        <dbReference type="ARBA" id="ARBA00004123"/>
    </source>
</evidence>
<keyword evidence="9" id="KW-1185">Reference proteome</keyword>
<organism evidence="8 9">
    <name type="scientific">Platanthera guangdongensis</name>
    <dbReference type="NCBI Taxonomy" id="2320717"/>
    <lineage>
        <taxon>Eukaryota</taxon>
        <taxon>Viridiplantae</taxon>
        <taxon>Streptophyta</taxon>
        <taxon>Embryophyta</taxon>
        <taxon>Tracheophyta</taxon>
        <taxon>Spermatophyta</taxon>
        <taxon>Magnoliopsida</taxon>
        <taxon>Liliopsida</taxon>
        <taxon>Asparagales</taxon>
        <taxon>Orchidaceae</taxon>
        <taxon>Orchidoideae</taxon>
        <taxon>Orchideae</taxon>
        <taxon>Orchidinae</taxon>
        <taxon>Platanthera</taxon>
    </lineage>
</organism>
<keyword evidence="5" id="KW-0539">Nucleus</keyword>
<evidence type="ECO:0000256" key="4">
    <source>
        <dbReference type="ARBA" id="ARBA00023163"/>
    </source>
</evidence>
<feature type="domain" description="TCP" evidence="7">
    <location>
        <begin position="85"/>
        <end position="139"/>
    </location>
</feature>
<evidence type="ECO:0000313" key="8">
    <source>
        <dbReference type="EMBL" id="KAK8948270.1"/>
    </source>
</evidence>
<dbReference type="PROSITE" id="PS51369">
    <property type="entry name" value="TCP"/>
    <property type="match status" value="1"/>
</dbReference>
<feature type="region of interest" description="Disordered" evidence="6">
    <location>
        <begin position="139"/>
        <end position="176"/>
    </location>
</feature>
<dbReference type="Proteomes" id="UP001412067">
    <property type="component" value="Unassembled WGS sequence"/>
</dbReference>
<dbReference type="EMBL" id="JBBWWR010000016">
    <property type="protein sequence ID" value="KAK8948270.1"/>
    <property type="molecule type" value="Genomic_DNA"/>
</dbReference>
<name>A0ABR2LS18_9ASPA</name>
<dbReference type="InterPro" id="IPR005333">
    <property type="entry name" value="Transcription_factor_TCP"/>
</dbReference>
<evidence type="ECO:0000256" key="5">
    <source>
        <dbReference type="ARBA" id="ARBA00023242"/>
    </source>
</evidence>
<reference evidence="8 9" key="1">
    <citation type="journal article" date="2022" name="Nat. Plants">
        <title>Genomes of leafy and leafless Platanthera orchids illuminate the evolution of mycoheterotrophy.</title>
        <authorList>
            <person name="Li M.H."/>
            <person name="Liu K.W."/>
            <person name="Li Z."/>
            <person name="Lu H.C."/>
            <person name="Ye Q.L."/>
            <person name="Zhang D."/>
            <person name="Wang J.Y."/>
            <person name="Li Y.F."/>
            <person name="Zhong Z.M."/>
            <person name="Liu X."/>
            <person name="Yu X."/>
            <person name="Liu D.K."/>
            <person name="Tu X.D."/>
            <person name="Liu B."/>
            <person name="Hao Y."/>
            <person name="Liao X.Y."/>
            <person name="Jiang Y.T."/>
            <person name="Sun W.H."/>
            <person name="Chen J."/>
            <person name="Chen Y.Q."/>
            <person name="Ai Y."/>
            <person name="Zhai J.W."/>
            <person name="Wu S.S."/>
            <person name="Zhou Z."/>
            <person name="Hsiao Y.Y."/>
            <person name="Wu W.L."/>
            <person name="Chen Y.Y."/>
            <person name="Lin Y.F."/>
            <person name="Hsu J.L."/>
            <person name="Li C.Y."/>
            <person name="Wang Z.W."/>
            <person name="Zhao X."/>
            <person name="Zhong W.Y."/>
            <person name="Ma X.K."/>
            <person name="Ma L."/>
            <person name="Huang J."/>
            <person name="Chen G.Z."/>
            <person name="Huang M.Z."/>
            <person name="Huang L."/>
            <person name="Peng D.H."/>
            <person name="Luo Y.B."/>
            <person name="Zou S.Q."/>
            <person name="Chen S.P."/>
            <person name="Lan S."/>
            <person name="Tsai W.C."/>
            <person name="Van de Peer Y."/>
            <person name="Liu Z.J."/>
        </authorList>
    </citation>
    <scope>NUCLEOTIDE SEQUENCE [LARGE SCALE GENOMIC DNA]</scope>
    <source>
        <strain evidence="8">Lor288</strain>
    </source>
</reference>
<feature type="compositionally biased region" description="Low complexity" evidence="6">
    <location>
        <begin position="148"/>
        <end position="161"/>
    </location>
</feature>
<dbReference type="InterPro" id="IPR017887">
    <property type="entry name" value="TF_TCP_subgr"/>
</dbReference>
<dbReference type="Pfam" id="PF03634">
    <property type="entry name" value="TCP"/>
    <property type="match status" value="1"/>
</dbReference>
<evidence type="ECO:0000259" key="7">
    <source>
        <dbReference type="PROSITE" id="PS51369"/>
    </source>
</evidence>
<evidence type="ECO:0000313" key="9">
    <source>
        <dbReference type="Proteomes" id="UP001412067"/>
    </source>
</evidence>